<evidence type="ECO:0000313" key="5">
    <source>
        <dbReference type="Proteomes" id="UP000012065"/>
    </source>
</evidence>
<proteinExistence type="predicted"/>
<gene>
    <name evidence="4" type="ORF">BN14_12163</name>
</gene>
<evidence type="ECO:0000256" key="2">
    <source>
        <dbReference type="ARBA" id="ARBA00023242"/>
    </source>
</evidence>
<dbReference type="SUPFAM" id="SSF54160">
    <property type="entry name" value="Chromo domain-like"/>
    <property type="match status" value="1"/>
</dbReference>
<evidence type="ECO:0000259" key="3">
    <source>
        <dbReference type="PROSITE" id="PS50013"/>
    </source>
</evidence>
<dbReference type="AlphaFoldDB" id="M5CHK0"/>
<dbReference type="EMBL" id="CAOJ01018056">
    <property type="protein sequence ID" value="CCO38002.1"/>
    <property type="molecule type" value="Genomic_DNA"/>
</dbReference>
<dbReference type="InterPro" id="IPR000953">
    <property type="entry name" value="Chromo/chromo_shadow_dom"/>
</dbReference>
<evidence type="ECO:0000313" key="4">
    <source>
        <dbReference type="EMBL" id="CCO38002.1"/>
    </source>
</evidence>
<keyword evidence="2" id="KW-0539">Nucleus</keyword>
<comment type="caution">
    <text evidence="4">The sequence shown here is derived from an EMBL/GenBank/DDBJ whole genome shotgun (WGS) entry which is preliminary data.</text>
</comment>
<dbReference type="InterPro" id="IPR023780">
    <property type="entry name" value="Chromo_domain"/>
</dbReference>
<name>M5CHK0_THACB</name>
<dbReference type="InterPro" id="IPR051219">
    <property type="entry name" value="Heterochromatin_chromo-domain"/>
</dbReference>
<reference evidence="4 5" key="1">
    <citation type="journal article" date="2013" name="J. Biotechnol.">
        <title>Establishment and interpretation of the genome sequence of the phytopathogenic fungus Rhizoctonia solani AG1-IB isolate 7/3/14.</title>
        <authorList>
            <person name="Wibberg D.W."/>
            <person name="Jelonek L.J."/>
            <person name="Rupp O.R."/>
            <person name="Hennig M.H."/>
            <person name="Eikmeyer F.E."/>
            <person name="Goesmann A.G."/>
            <person name="Hartmann A.H."/>
            <person name="Borriss R.B."/>
            <person name="Grosch R.G."/>
            <person name="Puehler A.P."/>
            <person name="Schlueter A.S."/>
        </authorList>
    </citation>
    <scope>NUCLEOTIDE SEQUENCE [LARGE SCALE GENOMIC DNA]</scope>
    <source>
        <strain evidence="5">AG1-IB / isolate 7/3/14</strain>
    </source>
</reference>
<dbReference type="Gene3D" id="2.40.50.40">
    <property type="match status" value="1"/>
</dbReference>
<dbReference type="PROSITE" id="PS00598">
    <property type="entry name" value="CHROMO_1"/>
    <property type="match status" value="1"/>
</dbReference>
<dbReference type="PROSITE" id="PS50013">
    <property type="entry name" value="CHROMO_2"/>
    <property type="match status" value="1"/>
</dbReference>
<dbReference type="Pfam" id="PF24626">
    <property type="entry name" value="SH3_Tf2-1"/>
    <property type="match status" value="1"/>
</dbReference>
<dbReference type="HOGENOM" id="CLU_000384_6_4_1"/>
<organism evidence="4 5">
    <name type="scientific">Thanatephorus cucumeris (strain AG1-IB / isolate 7/3/14)</name>
    <name type="common">Lettuce bottom rot fungus</name>
    <name type="synonym">Rhizoctonia solani</name>
    <dbReference type="NCBI Taxonomy" id="1108050"/>
    <lineage>
        <taxon>Eukaryota</taxon>
        <taxon>Fungi</taxon>
        <taxon>Dikarya</taxon>
        <taxon>Basidiomycota</taxon>
        <taxon>Agaricomycotina</taxon>
        <taxon>Agaricomycetes</taxon>
        <taxon>Cantharellales</taxon>
        <taxon>Ceratobasidiaceae</taxon>
        <taxon>Rhizoctonia</taxon>
        <taxon>Rhizoctonia solani AG-1</taxon>
    </lineage>
</organism>
<sequence>MGHDKVGEEAWLEAKNVNLKTKSDKLTEQCLGPFKITEKVSDRAYQLELPSTMRIHDVFYVGLLSKVKRNELQAWENHPPPITVNGEEEYEVEGIMDSRENKGKWEYLIKWKGYGPKESTWEPKTNLKNMAKHLKKYEKILRQKSLDTAKGL</sequence>
<dbReference type="GO" id="GO:0006338">
    <property type="term" value="P:chromatin remodeling"/>
    <property type="evidence" value="ECO:0007669"/>
    <property type="project" value="UniProtKB-ARBA"/>
</dbReference>
<dbReference type="InterPro" id="IPR056924">
    <property type="entry name" value="SH3_Tf2-1"/>
</dbReference>
<dbReference type="SMART" id="SM00298">
    <property type="entry name" value="CHROMO"/>
    <property type="match status" value="1"/>
</dbReference>
<dbReference type="Pfam" id="PF00385">
    <property type="entry name" value="Chromo"/>
    <property type="match status" value="1"/>
</dbReference>
<dbReference type="InterPro" id="IPR023779">
    <property type="entry name" value="Chromodomain_CS"/>
</dbReference>
<evidence type="ECO:0000256" key="1">
    <source>
        <dbReference type="ARBA" id="ARBA00004123"/>
    </source>
</evidence>
<comment type="subcellular location">
    <subcellularLocation>
        <location evidence="1">Nucleus</location>
    </subcellularLocation>
</comment>
<protein>
    <recommendedName>
        <fullName evidence="3">Chromo domain-containing protein</fullName>
    </recommendedName>
</protein>
<feature type="domain" description="Chromo" evidence="3">
    <location>
        <begin position="90"/>
        <end position="139"/>
    </location>
</feature>
<dbReference type="GO" id="GO:0005634">
    <property type="term" value="C:nucleus"/>
    <property type="evidence" value="ECO:0007669"/>
    <property type="project" value="UniProtKB-SubCell"/>
</dbReference>
<accession>M5CHK0</accession>
<dbReference type="InterPro" id="IPR017984">
    <property type="entry name" value="Chromo_dom_subgr"/>
</dbReference>
<dbReference type="PRINTS" id="PR00504">
    <property type="entry name" value="CHROMODOMAIN"/>
</dbReference>
<dbReference type="PANTHER" id="PTHR22812">
    <property type="entry name" value="CHROMOBOX PROTEIN"/>
    <property type="match status" value="1"/>
</dbReference>
<dbReference type="InterPro" id="IPR016197">
    <property type="entry name" value="Chromo-like_dom_sf"/>
</dbReference>
<dbReference type="Proteomes" id="UP000012065">
    <property type="component" value="Unassembled WGS sequence"/>
</dbReference>